<organism evidence="4 5">
    <name type="scientific">Phytophthora sojae (strain P6497)</name>
    <name type="common">Soybean stem and root rot agent</name>
    <name type="synonym">Phytophthora megasperma f. sp. glycines</name>
    <dbReference type="NCBI Taxonomy" id="1094619"/>
    <lineage>
        <taxon>Eukaryota</taxon>
        <taxon>Sar</taxon>
        <taxon>Stramenopiles</taxon>
        <taxon>Oomycota</taxon>
        <taxon>Peronosporomycetes</taxon>
        <taxon>Peronosporales</taxon>
        <taxon>Peronosporaceae</taxon>
        <taxon>Phytophthora</taxon>
    </lineage>
</organism>
<feature type="region of interest" description="Disordered" evidence="3">
    <location>
        <begin position="325"/>
        <end position="365"/>
    </location>
</feature>
<dbReference type="GO" id="GO:0006310">
    <property type="term" value="P:DNA recombination"/>
    <property type="evidence" value="ECO:0007669"/>
    <property type="project" value="UniProtKB-KW"/>
</dbReference>
<name>G5A042_PHYSP</name>
<dbReference type="InterPro" id="IPR010998">
    <property type="entry name" value="Integrase_recombinase_N"/>
</dbReference>
<dbReference type="CDD" id="cd09275">
    <property type="entry name" value="RNase_HI_RT_DIRS1"/>
    <property type="match status" value="1"/>
</dbReference>
<dbReference type="KEGG" id="psoj:PHYSODRAFT_520311"/>
<dbReference type="GeneID" id="20660278"/>
<evidence type="ECO:0008006" key="6">
    <source>
        <dbReference type="Google" id="ProtNLM"/>
    </source>
</evidence>
<dbReference type="SUPFAM" id="SSF56349">
    <property type="entry name" value="DNA breaking-rejoining enzymes"/>
    <property type="match status" value="1"/>
</dbReference>
<evidence type="ECO:0000313" key="4">
    <source>
        <dbReference type="EMBL" id="EGZ11285.1"/>
    </source>
</evidence>
<evidence type="ECO:0000313" key="5">
    <source>
        <dbReference type="Proteomes" id="UP000002640"/>
    </source>
</evidence>
<dbReference type="PANTHER" id="PTHR34605:SF3">
    <property type="entry name" value="P CELL-TYPE AGGLUTINATION PROTEIN MAP4-LIKE-RELATED"/>
    <property type="match status" value="1"/>
</dbReference>
<feature type="compositionally biased region" description="Polar residues" evidence="3">
    <location>
        <begin position="330"/>
        <end position="341"/>
    </location>
</feature>
<dbReference type="GO" id="GO:0003677">
    <property type="term" value="F:DNA binding"/>
    <property type="evidence" value="ECO:0007669"/>
    <property type="project" value="UniProtKB-KW"/>
</dbReference>
<evidence type="ECO:0000256" key="3">
    <source>
        <dbReference type="SAM" id="MobiDB-lite"/>
    </source>
</evidence>
<reference evidence="4 5" key="1">
    <citation type="journal article" date="2006" name="Science">
        <title>Phytophthora genome sequences uncover evolutionary origins and mechanisms of pathogenesis.</title>
        <authorList>
            <person name="Tyler B.M."/>
            <person name="Tripathy S."/>
            <person name="Zhang X."/>
            <person name="Dehal P."/>
            <person name="Jiang R.H."/>
            <person name="Aerts A."/>
            <person name="Arredondo F.D."/>
            <person name="Baxter L."/>
            <person name="Bensasson D."/>
            <person name="Beynon J.L."/>
            <person name="Chapman J."/>
            <person name="Damasceno C.M."/>
            <person name="Dorrance A.E."/>
            <person name="Dou D."/>
            <person name="Dickerman A.W."/>
            <person name="Dubchak I.L."/>
            <person name="Garbelotto M."/>
            <person name="Gijzen M."/>
            <person name="Gordon S.G."/>
            <person name="Govers F."/>
            <person name="Grunwald N.J."/>
            <person name="Huang W."/>
            <person name="Ivors K.L."/>
            <person name="Jones R.W."/>
            <person name="Kamoun S."/>
            <person name="Krampis K."/>
            <person name="Lamour K.H."/>
            <person name="Lee M.K."/>
            <person name="McDonald W.H."/>
            <person name="Medina M."/>
            <person name="Meijer H.J."/>
            <person name="Nordberg E.K."/>
            <person name="Maclean D.J."/>
            <person name="Ospina-Giraldo M.D."/>
            <person name="Morris P.F."/>
            <person name="Phuntumart V."/>
            <person name="Putnam N.H."/>
            <person name="Rash S."/>
            <person name="Rose J.K."/>
            <person name="Sakihama Y."/>
            <person name="Salamov A.A."/>
            <person name="Savidor A."/>
            <person name="Scheuring C.F."/>
            <person name="Smith B.M."/>
            <person name="Sobral B.W."/>
            <person name="Terry A."/>
            <person name="Torto-Alalibo T.A."/>
            <person name="Win J."/>
            <person name="Xu Z."/>
            <person name="Zhang H."/>
            <person name="Grigoriev I.V."/>
            <person name="Rokhsar D.S."/>
            <person name="Boore J.L."/>
        </authorList>
    </citation>
    <scope>NUCLEOTIDE SEQUENCE [LARGE SCALE GENOMIC DNA]</scope>
    <source>
        <strain evidence="4 5">P6497</strain>
    </source>
</reference>
<accession>G5A042</accession>
<dbReference type="PANTHER" id="PTHR34605">
    <property type="entry name" value="PHAGE_INTEGRASE DOMAIN-CONTAINING PROTEIN"/>
    <property type="match status" value="1"/>
</dbReference>
<sequence length="482" mass="53945">MDASDLGVCALHPARKLYIQVQFDEAEKLLMAQGLLSINVREKVSAVWAVLCWGHDMRPTSGDDLTHIKFWIDNRCAVSWCNNLSSRDSMAQELYRVLGAVEAQWNLRVSAHHLPGVDNTMTDAGSRTWDARYSHRWRKLTRGWSQVALVPLQQHPLAESSRRQYAGTWRQRAAFCQRLGRNRWLSPQDRTAHSLLLALFAVHCWAGHAGQGRMSPGTIQSKLCHVRWYHRVFAGFEPSLEAHHALVLSGMRRVSPPPSRREPVLRAMLEWILNRLDFNKVQHRVIGGAAMLGFFLLLRSAEYLAVRGKRRVYTLQVRDAVVRDAHGRQTESAQQARSSELTFRGQKNDQEGHGTSRSSQRSGDRRFCPVTAGMLLLHNASELGLAPGDPLCNLTPGRLLSAEFLAKLLRASATATGKGPVGISCHSLRSGGATTLLAAGIDSTVIMPHGHWRSDVCQRYTRYEETTSRNIAARMVNPSDES</sequence>
<dbReference type="InParanoid" id="G5A042"/>
<dbReference type="InterPro" id="IPR013762">
    <property type="entry name" value="Integrase-like_cat_sf"/>
</dbReference>
<dbReference type="Proteomes" id="UP000002640">
    <property type="component" value="Unassembled WGS sequence"/>
</dbReference>
<keyword evidence="5" id="KW-1185">Reference proteome</keyword>
<evidence type="ECO:0000256" key="2">
    <source>
        <dbReference type="ARBA" id="ARBA00023172"/>
    </source>
</evidence>
<keyword evidence="2" id="KW-0233">DNA recombination</keyword>
<keyword evidence="1" id="KW-0238">DNA-binding</keyword>
<proteinExistence type="predicted"/>
<dbReference type="EMBL" id="JH159158">
    <property type="protein sequence ID" value="EGZ11285.1"/>
    <property type="molecule type" value="Genomic_DNA"/>
</dbReference>
<dbReference type="STRING" id="1094619.G5A042"/>
<dbReference type="GO" id="GO:0015074">
    <property type="term" value="P:DNA integration"/>
    <property type="evidence" value="ECO:0007669"/>
    <property type="project" value="InterPro"/>
</dbReference>
<protein>
    <recommendedName>
        <fullName evidence="6">Tyr recombinase domain-containing protein</fullName>
    </recommendedName>
</protein>
<dbReference type="RefSeq" id="XP_009534030.1">
    <property type="nucleotide sequence ID" value="XM_009535735.1"/>
</dbReference>
<dbReference type="AlphaFoldDB" id="G5A042"/>
<dbReference type="Gene3D" id="1.10.150.130">
    <property type="match status" value="1"/>
</dbReference>
<dbReference type="InterPro" id="IPR052925">
    <property type="entry name" value="Phage_Integrase-like_Recomb"/>
</dbReference>
<evidence type="ECO:0000256" key="1">
    <source>
        <dbReference type="ARBA" id="ARBA00023125"/>
    </source>
</evidence>
<dbReference type="SUPFAM" id="SSF47823">
    <property type="entry name" value="lambda integrase-like, N-terminal domain"/>
    <property type="match status" value="1"/>
</dbReference>
<dbReference type="InterPro" id="IPR011010">
    <property type="entry name" value="DNA_brk_join_enz"/>
</dbReference>
<dbReference type="Gene3D" id="1.10.443.10">
    <property type="entry name" value="Intergrase catalytic core"/>
    <property type="match status" value="1"/>
</dbReference>
<gene>
    <name evidence="4" type="ORF">PHYSODRAFT_520311</name>
</gene>